<evidence type="ECO:0000313" key="1">
    <source>
        <dbReference type="EMBL" id="KZF20757.1"/>
    </source>
</evidence>
<dbReference type="Proteomes" id="UP000076632">
    <property type="component" value="Unassembled WGS sequence"/>
</dbReference>
<organism evidence="1 2">
    <name type="scientific">Xylona heveae (strain CBS 132557 / TC161)</name>
    <dbReference type="NCBI Taxonomy" id="1328760"/>
    <lineage>
        <taxon>Eukaryota</taxon>
        <taxon>Fungi</taxon>
        <taxon>Dikarya</taxon>
        <taxon>Ascomycota</taxon>
        <taxon>Pezizomycotina</taxon>
        <taxon>Xylonomycetes</taxon>
        <taxon>Xylonales</taxon>
        <taxon>Xylonaceae</taxon>
        <taxon>Xylona</taxon>
    </lineage>
</organism>
<accession>A0A165FA77</accession>
<name>A0A165FA77_XYLHT</name>
<feature type="non-terminal residue" evidence="1">
    <location>
        <position position="74"/>
    </location>
</feature>
<dbReference type="RefSeq" id="XP_018186312.1">
    <property type="nucleotide sequence ID" value="XM_018333117.1"/>
</dbReference>
<dbReference type="GeneID" id="28898254"/>
<gene>
    <name evidence="1" type="ORF">L228DRAFT_249569</name>
</gene>
<dbReference type="InParanoid" id="A0A165FA77"/>
<protein>
    <submittedName>
        <fullName evidence="1">Uncharacterized protein</fullName>
    </submittedName>
</protein>
<proteinExistence type="predicted"/>
<keyword evidence="2" id="KW-1185">Reference proteome</keyword>
<sequence length="74" mass="8094">MSALSVRVSSPQKSSNCLFPTALILSIPSTSYARLNTAVCPSSLRCGRLRAHRPTAYNFSSRPIRVSRILSTKI</sequence>
<dbReference type="AlphaFoldDB" id="A0A165FA77"/>
<dbReference type="EMBL" id="KV407462">
    <property type="protein sequence ID" value="KZF20757.1"/>
    <property type="molecule type" value="Genomic_DNA"/>
</dbReference>
<reference evidence="1 2" key="1">
    <citation type="journal article" date="2016" name="Fungal Biol.">
        <title>The genome of Xylona heveae provides a window into fungal endophytism.</title>
        <authorList>
            <person name="Gazis R."/>
            <person name="Kuo A."/>
            <person name="Riley R."/>
            <person name="LaButti K."/>
            <person name="Lipzen A."/>
            <person name="Lin J."/>
            <person name="Amirebrahimi M."/>
            <person name="Hesse C.N."/>
            <person name="Spatafora J.W."/>
            <person name="Henrissat B."/>
            <person name="Hainaut M."/>
            <person name="Grigoriev I.V."/>
            <person name="Hibbett D.S."/>
        </authorList>
    </citation>
    <scope>NUCLEOTIDE SEQUENCE [LARGE SCALE GENOMIC DNA]</scope>
    <source>
        <strain evidence="1 2">TC161</strain>
    </source>
</reference>
<evidence type="ECO:0000313" key="2">
    <source>
        <dbReference type="Proteomes" id="UP000076632"/>
    </source>
</evidence>